<name>A0A3S3S723_9ACAR</name>
<keyword evidence="19" id="KW-0539">Nucleus</keyword>
<evidence type="ECO:0000256" key="3">
    <source>
        <dbReference type="ARBA" id="ARBA00007747"/>
    </source>
</evidence>
<feature type="compositionally biased region" description="Low complexity" evidence="23">
    <location>
        <begin position="78"/>
        <end position="92"/>
    </location>
</feature>
<reference evidence="25 26" key="1">
    <citation type="journal article" date="2018" name="Gigascience">
        <title>Genomes of trombidid mites reveal novel predicted allergens and laterally-transferred genes associated with secondary metabolism.</title>
        <authorList>
            <person name="Dong X."/>
            <person name="Chaisiri K."/>
            <person name="Xia D."/>
            <person name="Armstrong S.D."/>
            <person name="Fang Y."/>
            <person name="Donnelly M.J."/>
            <person name="Kadowaki T."/>
            <person name="McGarry J.W."/>
            <person name="Darby A.C."/>
            <person name="Makepeace B.L."/>
        </authorList>
    </citation>
    <scope>NUCLEOTIDE SEQUENCE [LARGE SCALE GENOMIC DNA]</scope>
    <source>
        <strain evidence="25">UoL-WK</strain>
    </source>
</reference>
<evidence type="ECO:0000256" key="18">
    <source>
        <dbReference type="ARBA" id="ARBA00023204"/>
    </source>
</evidence>
<evidence type="ECO:0000259" key="24">
    <source>
        <dbReference type="PROSITE" id="PS50102"/>
    </source>
</evidence>
<dbReference type="CDD" id="cd12281">
    <property type="entry name" value="RRM1_TatSF1_like"/>
    <property type="match status" value="1"/>
</dbReference>
<dbReference type="CDD" id="cd12282">
    <property type="entry name" value="RRM2_TatSF1_like"/>
    <property type="match status" value="1"/>
</dbReference>
<dbReference type="GO" id="GO:0003723">
    <property type="term" value="F:RNA binding"/>
    <property type="evidence" value="ECO:0007669"/>
    <property type="project" value="UniProtKB-UniRule"/>
</dbReference>
<evidence type="ECO:0000256" key="13">
    <source>
        <dbReference type="ARBA" id="ARBA00022990"/>
    </source>
</evidence>
<dbReference type="SUPFAM" id="SSF54928">
    <property type="entry name" value="RNA-binding domain, RBD"/>
    <property type="match status" value="2"/>
</dbReference>
<feature type="compositionally biased region" description="Basic and acidic residues" evidence="23">
    <location>
        <begin position="102"/>
        <end position="111"/>
    </location>
</feature>
<evidence type="ECO:0000256" key="14">
    <source>
        <dbReference type="ARBA" id="ARBA00023015"/>
    </source>
</evidence>
<dbReference type="FunFam" id="3.30.70.330:FF:000202">
    <property type="entry name" value="HIV Tat-specific factor 1"/>
    <property type="match status" value="1"/>
</dbReference>
<dbReference type="GO" id="GO:0000398">
    <property type="term" value="P:mRNA splicing, via spliceosome"/>
    <property type="evidence" value="ECO:0007669"/>
    <property type="project" value="InterPro"/>
</dbReference>
<evidence type="ECO:0000313" key="25">
    <source>
        <dbReference type="EMBL" id="RWS10083.1"/>
    </source>
</evidence>
<evidence type="ECO:0000256" key="22">
    <source>
        <dbReference type="PROSITE-ProRule" id="PRU00176"/>
    </source>
</evidence>
<feature type="region of interest" description="Disordered" evidence="23">
    <location>
        <begin position="16"/>
        <end position="40"/>
    </location>
</feature>
<evidence type="ECO:0000256" key="20">
    <source>
        <dbReference type="ARBA" id="ARBA00062124"/>
    </source>
</evidence>
<comment type="subcellular location">
    <subcellularLocation>
        <location evidence="2">Chromosome</location>
    </subcellularLocation>
    <subcellularLocation>
        <location evidence="1">Nucleus</location>
    </subcellularLocation>
</comment>
<evidence type="ECO:0000256" key="8">
    <source>
        <dbReference type="ARBA" id="ARBA00022728"/>
    </source>
</evidence>
<evidence type="ECO:0000256" key="17">
    <source>
        <dbReference type="ARBA" id="ARBA00023187"/>
    </source>
</evidence>
<organism evidence="25 26">
    <name type="scientific">Dinothrombium tinctorium</name>
    <dbReference type="NCBI Taxonomy" id="1965070"/>
    <lineage>
        <taxon>Eukaryota</taxon>
        <taxon>Metazoa</taxon>
        <taxon>Ecdysozoa</taxon>
        <taxon>Arthropoda</taxon>
        <taxon>Chelicerata</taxon>
        <taxon>Arachnida</taxon>
        <taxon>Acari</taxon>
        <taxon>Acariformes</taxon>
        <taxon>Trombidiformes</taxon>
        <taxon>Prostigmata</taxon>
        <taxon>Anystina</taxon>
        <taxon>Parasitengona</taxon>
        <taxon>Trombidioidea</taxon>
        <taxon>Trombidiidae</taxon>
        <taxon>Dinothrombium</taxon>
    </lineage>
</organism>
<evidence type="ECO:0000256" key="7">
    <source>
        <dbReference type="ARBA" id="ARBA00022664"/>
    </source>
</evidence>
<evidence type="ECO:0000256" key="19">
    <source>
        <dbReference type="ARBA" id="ARBA00023242"/>
    </source>
</evidence>
<dbReference type="PANTHER" id="PTHR15608">
    <property type="entry name" value="SPLICING FACTOR U2AF-ASSOCIATED PROTEIN 2"/>
    <property type="match status" value="1"/>
</dbReference>
<keyword evidence="26" id="KW-1185">Reference proteome</keyword>
<keyword evidence="18" id="KW-0234">DNA repair</keyword>
<feature type="domain" description="RRM" evidence="24">
    <location>
        <begin position="142"/>
        <end position="226"/>
    </location>
</feature>
<keyword evidence="9" id="KW-0677">Repeat</keyword>
<dbReference type="FunFam" id="3.30.70.330:FF:000105">
    <property type="entry name" value="HIV Tat-specific factor 1 homolog"/>
    <property type="match status" value="1"/>
</dbReference>
<evidence type="ECO:0000256" key="10">
    <source>
        <dbReference type="ARBA" id="ARBA00022763"/>
    </source>
</evidence>
<dbReference type="GO" id="GO:0006281">
    <property type="term" value="P:DNA repair"/>
    <property type="evidence" value="ECO:0007669"/>
    <property type="project" value="UniProtKB-KW"/>
</dbReference>
<dbReference type="SMART" id="SM00360">
    <property type="entry name" value="RRM"/>
    <property type="match status" value="2"/>
</dbReference>
<keyword evidence="10" id="KW-0227">DNA damage</keyword>
<evidence type="ECO:0000256" key="23">
    <source>
        <dbReference type="SAM" id="MobiDB-lite"/>
    </source>
</evidence>
<dbReference type="InterPro" id="IPR000504">
    <property type="entry name" value="RRM_dom"/>
</dbReference>
<evidence type="ECO:0000256" key="6">
    <source>
        <dbReference type="ARBA" id="ARBA00022553"/>
    </source>
</evidence>
<keyword evidence="6" id="KW-0597">Phosphoprotein</keyword>
<evidence type="ECO:0000256" key="9">
    <source>
        <dbReference type="ARBA" id="ARBA00022737"/>
    </source>
</evidence>
<dbReference type="InterPro" id="IPR035979">
    <property type="entry name" value="RBD_domain_sf"/>
</dbReference>
<dbReference type="InterPro" id="IPR034393">
    <property type="entry name" value="TatSF1-like"/>
</dbReference>
<keyword evidence="7" id="KW-0507">mRNA processing</keyword>
<protein>
    <recommendedName>
        <fullName evidence="21">17S U2 SnRNP complex component HTATSF1</fullName>
    </recommendedName>
</protein>
<feature type="region of interest" description="Disordered" evidence="23">
    <location>
        <begin position="74"/>
        <end position="124"/>
    </location>
</feature>
<dbReference type="Pfam" id="PF00076">
    <property type="entry name" value="RRM_1"/>
    <property type="match status" value="2"/>
</dbReference>
<keyword evidence="4" id="KW-0158">Chromosome</keyword>
<evidence type="ECO:0000256" key="15">
    <source>
        <dbReference type="ARBA" id="ARBA00023159"/>
    </source>
</evidence>
<dbReference type="GO" id="GO:0005694">
    <property type="term" value="C:chromosome"/>
    <property type="evidence" value="ECO:0007669"/>
    <property type="project" value="UniProtKB-SubCell"/>
</dbReference>
<evidence type="ECO:0000256" key="12">
    <source>
        <dbReference type="ARBA" id="ARBA00022884"/>
    </source>
</evidence>
<dbReference type="OrthoDB" id="10258585at2759"/>
<comment type="caution">
    <text evidence="25">The sequence shown here is derived from an EMBL/GenBank/DDBJ whole genome shotgun (WGS) entry which is preliminary data.</text>
</comment>
<dbReference type="InterPro" id="IPR012677">
    <property type="entry name" value="Nucleotide-bd_a/b_plait_sf"/>
</dbReference>
<dbReference type="InterPro" id="IPR034392">
    <property type="entry name" value="TatSF1-like_RRM1"/>
</dbReference>
<dbReference type="STRING" id="1965070.A0A3S3S723"/>
<sequence length="387" mass="44741">MDDDFERQLRLEAEERLKKQSAASSAETSNPAVYTDPNDGTIYEWDYERKAWFPKLDDLFIAKYQENYAFNQQETQQSVVPNSNHSSSVPSPITAPTSKQQESTEDHEIAKSGKNKRKATSGENSRKANEVGWFEVDDEHNTNVYVSNLPLDITEEEFVEVMKKCGLLMKDDSGNFKVKLYRDSEGNLKGDALCTYIKVESVDLALQILDGYDVRGKKIKVERAKFTLKGEYDPNKKPKRAKKDKQKMKKRIEKLFDWRPDKLPSERSKCEKTIIIKNMFDVAEFLKDPKLILDYKDDLKEECTEKCGEVKKVEIYDRNPEGVASVTFENFDSADLCVSLMNGRFFAGRQLSAAHWDGKTKYQTKETEEEAEERIKQWDQYLEQATD</sequence>
<evidence type="ECO:0000256" key="5">
    <source>
        <dbReference type="ARBA" id="ARBA00022499"/>
    </source>
</evidence>
<dbReference type="AlphaFoldDB" id="A0A3S3S723"/>
<evidence type="ECO:0000256" key="16">
    <source>
        <dbReference type="ARBA" id="ARBA00023163"/>
    </source>
</evidence>
<evidence type="ECO:0000256" key="21">
    <source>
        <dbReference type="ARBA" id="ARBA00073773"/>
    </source>
</evidence>
<dbReference type="EMBL" id="NCKU01002230">
    <property type="protein sequence ID" value="RWS10083.1"/>
    <property type="molecule type" value="Genomic_DNA"/>
</dbReference>
<keyword evidence="8" id="KW-0747">Spliceosome</keyword>
<dbReference type="Proteomes" id="UP000285301">
    <property type="component" value="Unassembled WGS sequence"/>
</dbReference>
<evidence type="ECO:0000256" key="4">
    <source>
        <dbReference type="ARBA" id="ARBA00022454"/>
    </source>
</evidence>
<feature type="domain" description="RRM" evidence="24">
    <location>
        <begin position="272"/>
        <end position="358"/>
    </location>
</feature>
<keyword evidence="11" id="KW-0832">Ubl conjugation</keyword>
<keyword evidence="13" id="KW-0007">Acetylation</keyword>
<feature type="compositionally biased region" description="Polar residues" evidence="23">
    <location>
        <begin position="21"/>
        <end position="32"/>
    </location>
</feature>
<keyword evidence="14" id="KW-0805">Transcription regulation</keyword>
<dbReference type="PANTHER" id="PTHR15608:SF0">
    <property type="entry name" value="HIV TAT-SPECIFIC FACTOR 1"/>
    <property type="match status" value="1"/>
</dbReference>
<dbReference type="PROSITE" id="PS50102">
    <property type="entry name" value="RRM"/>
    <property type="match status" value="2"/>
</dbReference>
<evidence type="ECO:0000256" key="1">
    <source>
        <dbReference type="ARBA" id="ARBA00004123"/>
    </source>
</evidence>
<keyword evidence="15" id="KW-0010">Activator</keyword>
<accession>A0A3S3S723</accession>
<dbReference type="GO" id="GO:0005686">
    <property type="term" value="C:U2 snRNP"/>
    <property type="evidence" value="ECO:0007669"/>
    <property type="project" value="TreeGrafter"/>
</dbReference>
<keyword evidence="12 22" id="KW-0694">RNA-binding</keyword>
<proteinExistence type="inferred from homology"/>
<evidence type="ECO:0000256" key="11">
    <source>
        <dbReference type="ARBA" id="ARBA00022843"/>
    </source>
</evidence>
<evidence type="ECO:0000313" key="26">
    <source>
        <dbReference type="Proteomes" id="UP000285301"/>
    </source>
</evidence>
<dbReference type="GO" id="GO:0005684">
    <property type="term" value="C:U2-type spliceosomal complex"/>
    <property type="evidence" value="ECO:0007669"/>
    <property type="project" value="TreeGrafter"/>
</dbReference>
<comment type="subunit">
    <text evidence="20">Component of the 17S U2 SnRNP complex, a ribonucleoprotein complex that contains small nuclear RNA (snRNA) U2 and a number of specific proteins. Within the 17S U2 SnRNP complex, interacts (via UHM region) directly with SF3B1. Component of a complex which is at least composed of HTATSF1/Tat-SF1, the P-TEFb complex components CDK9 and CCNT1, RNA polymerase II, SUPT5H, and NCL/nucleolin. Interacts with GTF2F2/RAP30 and POLR2A. Interacts with TCERG1/CA150. Interacts with (poly-ADP-ribosylated) RPA1; promoting HTATSF1 recruitment to DNA damage sites. Interacts (when phosphorylated) with TOPBP1; promoting recruitment of TOPBP1 to DNA damage sites during S-phase.</text>
</comment>
<keyword evidence="17" id="KW-0508">mRNA splicing</keyword>
<keyword evidence="5" id="KW-1017">Isopeptide bond</keyword>
<dbReference type="Gene3D" id="3.30.70.330">
    <property type="match status" value="2"/>
</dbReference>
<comment type="similarity">
    <text evidence="3">Belongs to the HTATSF1 family.</text>
</comment>
<evidence type="ECO:0000256" key="2">
    <source>
        <dbReference type="ARBA" id="ARBA00004286"/>
    </source>
</evidence>
<gene>
    <name evidence="25" type="ORF">B4U79_15047</name>
</gene>
<keyword evidence="16" id="KW-0804">Transcription</keyword>